<protein>
    <submittedName>
        <fullName evidence="1">Uncharacterized protein</fullName>
    </submittedName>
</protein>
<reference evidence="1 2" key="1">
    <citation type="submission" date="2011-01" db="EMBL/GenBank/DDBJ databases">
        <authorList>
            <person name="Muzny D."/>
            <person name="Qin X."/>
            <person name="Deng J."/>
            <person name="Jiang H."/>
            <person name="Liu Y."/>
            <person name="Qu J."/>
            <person name="Song X.-Z."/>
            <person name="Zhang L."/>
            <person name="Thornton R."/>
            <person name="Coyle M."/>
            <person name="Francisco L."/>
            <person name="Jackson L."/>
            <person name="Javaid M."/>
            <person name="Korchina V."/>
            <person name="Kovar C."/>
            <person name="Mata R."/>
            <person name="Mathew T."/>
            <person name="Ngo R."/>
            <person name="Nguyen L."/>
            <person name="Nguyen N."/>
            <person name="Okwuonu G."/>
            <person name="Ongeri F."/>
            <person name="Pham C."/>
            <person name="Simmons D."/>
            <person name="Wilczek-Boney K."/>
            <person name="Hale W."/>
            <person name="Jakkamsetti A."/>
            <person name="Pham P."/>
            <person name="Ruth R."/>
            <person name="San Lucas F."/>
            <person name="Warren J."/>
            <person name="Zhang J."/>
            <person name="Zhao Z."/>
            <person name="Zhou C."/>
            <person name="Zhu D."/>
            <person name="Lee S."/>
            <person name="Bess C."/>
            <person name="Blankenburg K."/>
            <person name="Forbes L."/>
            <person name="Fu Q."/>
            <person name="Gubbala S."/>
            <person name="Hirani K."/>
            <person name="Jayaseelan J.C."/>
            <person name="Lara F."/>
            <person name="Munidasa M."/>
            <person name="Palculict T."/>
            <person name="Patil S."/>
            <person name="Pu L.-L."/>
            <person name="Saada N."/>
            <person name="Tang L."/>
            <person name="Weissenberger G."/>
            <person name="Zhu Y."/>
            <person name="Hemphill L."/>
            <person name="Shang Y."/>
            <person name="Youmans B."/>
            <person name="Ayvaz T."/>
            <person name="Ross M."/>
            <person name="Santibanez J."/>
            <person name="Aqrawi P."/>
            <person name="Gross S."/>
            <person name="Joshi V."/>
            <person name="Fowler G."/>
            <person name="Nazareth L."/>
            <person name="Reid J."/>
            <person name="Worley K."/>
            <person name="Petrosino J."/>
            <person name="Highlander S."/>
            <person name="Gibbs R."/>
        </authorList>
    </citation>
    <scope>NUCLEOTIDE SEQUENCE [LARGE SCALE GENOMIC DNA]</scope>
    <source>
        <strain evidence="1 2">SK353</strain>
    </source>
</reference>
<evidence type="ECO:0000313" key="1">
    <source>
        <dbReference type="EMBL" id="EGC21852.1"/>
    </source>
</evidence>
<dbReference type="AlphaFoldDB" id="F0FGJ5"/>
<gene>
    <name evidence="1" type="ORF">HMPREF9388_1827</name>
</gene>
<dbReference type="HOGENOM" id="CLU_2977474_0_0_9"/>
<comment type="caution">
    <text evidence="1">The sequence shown here is derived from an EMBL/GenBank/DDBJ whole genome shotgun (WGS) entry which is preliminary data.</text>
</comment>
<proteinExistence type="predicted"/>
<name>F0FGJ5_STRSA</name>
<sequence length="58" mass="6990">MQNVFLHFLAIYHMKRENFPKKPNKSMLLPYQGLPFLCKQENNLLTILLLFSMDFLFL</sequence>
<evidence type="ECO:0000313" key="2">
    <source>
        <dbReference type="Proteomes" id="UP000004185"/>
    </source>
</evidence>
<dbReference type="EMBL" id="AEWY01000011">
    <property type="protein sequence ID" value="EGC21852.1"/>
    <property type="molecule type" value="Genomic_DNA"/>
</dbReference>
<dbReference type="Proteomes" id="UP000004185">
    <property type="component" value="Unassembled WGS sequence"/>
</dbReference>
<organism evidence="1 2">
    <name type="scientific">Streptococcus sanguinis SK353</name>
    <dbReference type="NCBI Taxonomy" id="888815"/>
    <lineage>
        <taxon>Bacteria</taxon>
        <taxon>Bacillati</taxon>
        <taxon>Bacillota</taxon>
        <taxon>Bacilli</taxon>
        <taxon>Lactobacillales</taxon>
        <taxon>Streptococcaceae</taxon>
        <taxon>Streptococcus</taxon>
    </lineage>
</organism>
<accession>F0FGJ5</accession>